<dbReference type="RefSeq" id="WP_081471631.1">
    <property type="nucleotide sequence ID" value="NZ_CP025958.1"/>
</dbReference>
<dbReference type="OrthoDB" id="345021at2"/>
<keyword evidence="3" id="KW-1185">Reference proteome</keyword>
<gene>
    <name evidence="2" type="ORF">C1280_15440</name>
</gene>
<evidence type="ECO:0000256" key="1">
    <source>
        <dbReference type="ARBA" id="ARBA00022729"/>
    </source>
</evidence>
<protein>
    <submittedName>
        <fullName evidence="2">VCBS repeat-containing protein</fullName>
    </submittedName>
</protein>
<evidence type="ECO:0000313" key="2">
    <source>
        <dbReference type="EMBL" id="AWM38243.1"/>
    </source>
</evidence>
<organism evidence="2 3">
    <name type="scientific">Gemmata obscuriglobus</name>
    <dbReference type="NCBI Taxonomy" id="114"/>
    <lineage>
        <taxon>Bacteria</taxon>
        <taxon>Pseudomonadati</taxon>
        <taxon>Planctomycetota</taxon>
        <taxon>Planctomycetia</taxon>
        <taxon>Gemmatales</taxon>
        <taxon>Gemmataceae</taxon>
        <taxon>Gemmata</taxon>
    </lineage>
</organism>
<dbReference type="AlphaFoldDB" id="A0A2Z3GWX1"/>
<name>A0A2Z3GWX1_9BACT</name>
<dbReference type="Gene3D" id="2.130.10.130">
    <property type="entry name" value="Integrin alpha, N-terminal"/>
    <property type="match status" value="1"/>
</dbReference>
<dbReference type="KEGG" id="gog:C1280_15440"/>
<dbReference type="Pfam" id="PF13517">
    <property type="entry name" value="FG-GAP_3"/>
    <property type="match status" value="1"/>
</dbReference>
<dbReference type="SUPFAM" id="SSF69318">
    <property type="entry name" value="Integrin alpha N-terminal domain"/>
    <property type="match status" value="1"/>
</dbReference>
<dbReference type="PANTHER" id="PTHR45460">
    <property type="entry name" value="SIMILAR TO CYSTEINE PROTEINASE"/>
    <property type="match status" value="1"/>
</dbReference>
<accession>A0A2Z3GWX1</accession>
<evidence type="ECO:0000313" key="3">
    <source>
        <dbReference type="Proteomes" id="UP000245802"/>
    </source>
</evidence>
<dbReference type="PANTHER" id="PTHR45460:SF2">
    <property type="entry name" value="ALPHA 1,3 GLUCANASE, GH71 FAMILY (EUROFUNG)"/>
    <property type="match status" value="1"/>
</dbReference>
<dbReference type="Proteomes" id="UP000245802">
    <property type="component" value="Chromosome"/>
</dbReference>
<keyword evidence="1" id="KW-0732">Signal</keyword>
<dbReference type="InterPro" id="IPR013517">
    <property type="entry name" value="FG-GAP"/>
</dbReference>
<dbReference type="InterPro" id="IPR028994">
    <property type="entry name" value="Integrin_alpha_N"/>
</dbReference>
<sequence length="669" mass="67219">MIRRPSFLSQLWSDWSVAAEAAPTQGPLLNLETLEGRAMPSAVLARVRQDPTITPAASYDEVVLVADNGSELVLFSQSHGSGYGASGASAAVADSGDVVVAFTPSYSASTVPSASLGGLFRYSPVSGSVIQIGTVPSSTFGLDIAVTTDGTVVEARTRNVGTSQYNEVVALTGNGAETVLFSEAYAQGYGANGASVAVAGSGDLVIAFTPNAVLRLNPTAFAGGLYRYSSASGKVTPIGPLNPNTSDLDIAVTADGSIIGARTRFTTAAPYTHYDEVVAFNGGTETVLFSEAHAIGYGAVGASAAAADNGDVVIAFGQNFYAATVPGASTGGFFRYSAATGTVTRTGAVPPRISPFDLAAARSEMTVPPAVPPEDPAPEPPTNTAAFTLNLTHDAIVSTAVGGQLSLPVGSIEPFAGYTDALQTAAADVNGDGVADVFVATASSSSHVKLYDGATGALLRSFLAFEGYNGGVSVGAADIDGDGTIDLIVGTLTGSSHVKVLSGKTDQLLDSFFAFDGFTGGVRVTGTNNADGTGQIAIGTATGPSHVKVFKGQSLTLMSSQLIFAGYTGGLNVGFTDVNGDGTADLLAGTAANSSHVVAVDGKSQDVLVSFLAFPGYAGGVSVAGNGGNIRVGAAGFGPPQVTEFDPTATAIDSFMAFDEGYLGGVLVS</sequence>
<reference evidence="2 3" key="1">
    <citation type="submission" date="2018-01" db="EMBL/GenBank/DDBJ databases">
        <title>G. obscuriglobus.</title>
        <authorList>
            <person name="Franke J."/>
            <person name="Blomberg W."/>
            <person name="Selmecki A."/>
        </authorList>
    </citation>
    <scope>NUCLEOTIDE SEQUENCE [LARGE SCALE GENOMIC DNA]</scope>
    <source>
        <strain evidence="2 3">DSM 5831</strain>
    </source>
</reference>
<dbReference type="EMBL" id="CP025958">
    <property type="protein sequence ID" value="AWM38243.1"/>
    <property type="molecule type" value="Genomic_DNA"/>
</dbReference>
<proteinExistence type="predicted"/>